<dbReference type="Gene3D" id="3.40.710.10">
    <property type="entry name" value="DD-peptidase/beta-lactamase superfamily"/>
    <property type="match status" value="1"/>
</dbReference>
<feature type="domain" description="Penicillin-binding protein transpeptidase" evidence="14">
    <location>
        <begin position="260"/>
        <end position="581"/>
    </location>
</feature>
<evidence type="ECO:0000256" key="2">
    <source>
        <dbReference type="ARBA" id="ARBA00004236"/>
    </source>
</evidence>
<dbReference type="Pfam" id="PF03717">
    <property type="entry name" value="PBP_dimer"/>
    <property type="match status" value="1"/>
</dbReference>
<evidence type="ECO:0000313" key="17">
    <source>
        <dbReference type="Proteomes" id="UP000254737"/>
    </source>
</evidence>
<evidence type="ECO:0000256" key="12">
    <source>
        <dbReference type="ARBA" id="ARBA00023136"/>
    </source>
</evidence>
<keyword evidence="3" id="KW-1003">Cell membrane</keyword>
<name>A0A376GJC8_9FLAO</name>
<dbReference type="Proteomes" id="UP000254737">
    <property type="component" value="Unassembled WGS sequence"/>
</dbReference>
<dbReference type="Pfam" id="PF00905">
    <property type="entry name" value="Transpeptidase"/>
    <property type="match status" value="1"/>
</dbReference>
<dbReference type="AlphaFoldDB" id="A0A376GJC8"/>
<dbReference type="InterPro" id="IPR050515">
    <property type="entry name" value="Beta-lactam/transpept"/>
</dbReference>
<keyword evidence="5" id="KW-0121">Carboxypeptidase</keyword>
<dbReference type="GO" id="GO:0009002">
    <property type="term" value="F:serine-type D-Ala-D-Ala carboxypeptidase activity"/>
    <property type="evidence" value="ECO:0007669"/>
    <property type="project" value="InterPro"/>
</dbReference>
<evidence type="ECO:0000256" key="9">
    <source>
        <dbReference type="ARBA" id="ARBA00022960"/>
    </source>
</evidence>
<keyword evidence="8" id="KW-0378">Hydrolase</keyword>
<dbReference type="RefSeq" id="WP_115001499.1">
    <property type="nucleotide sequence ID" value="NZ_UFXS01000001.1"/>
</dbReference>
<evidence type="ECO:0000256" key="13">
    <source>
        <dbReference type="ARBA" id="ARBA00023316"/>
    </source>
</evidence>
<keyword evidence="13" id="KW-0961">Cell wall biogenesis/degradation</keyword>
<dbReference type="NCBIfam" id="TIGR03423">
    <property type="entry name" value="pbp2_mrdA"/>
    <property type="match status" value="1"/>
</dbReference>
<evidence type="ECO:0000256" key="8">
    <source>
        <dbReference type="ARBA" id="ARBA00022801"/>
    </source>
</evidence>
<dbReference type="InterPro" id="IPR017790">
    <property type="entry name" value="Penicillin-binding_protein_2"/>
</dbReference>
<dbReference type="STRING" id="343874.GCA_000805695_02580"/>
<dbReference type="InterPro" id="IPR005311">
    <property type="entry name" value="PBP_dimer"/>
</dbReference>
<keyword evidence="7" id="KW-0812">Transmembrane</keyword>
<gene>
    <name evidence="16" type="primary">pbpA</name>
    <name evidence="16" type="ORF">NCTC13456_03103</name>
</gene>
<keyword evidence="6" id="KW-0645">Protease</keyword>
<reference evidence="16 17" key="1">
    <citation type="submission" date="2018-06" db="EMBL/GenBank/DDBJ databases">
        <authorList>
            <consortium name="Pathogen Informatics"/>
            <person name="Doyle S."/>
        </authorList>
    </citation>
    <scope>NUCLEOTIDE SEQUENCE [LARGE SCALE GENOMIC DNA]</scope>
    <source>
        <strain evidence="16 17">NCTC13456</strain>
    </source>
</reference>
<feature type="domain" description="Penicillin-binding protein dimerisation" evidence="15">
    <location>
        <begin position="46"/>
        <end position="217"/>
    </location>
</feature>
<evidence type="ECO:0000259" key="15">
    <source>
        <dbReference type="Pfam" id="PF03717"/>
    </source>
</evidence>
<evidence type="ECO:0000256" key="6">
    <source>
        <dbReference type="ARBA" id="ARBA00022670"/>
    </source>
</evidence>
<evidence type="ECO:0000256" key="10">
    <source>
        <dbReference type="ARBA" id="ARBA00022984"/>
    </source>
</evidence>
<evidence type="ECO:0000256" key="1">
    <source>
        <dbReference type="ARBA" id="ARBA00004167"/>
    </source>
</evidence>
<evidence type="ECO:0000256" key="5">
    <source>
        <dbReference type="ARBA" id="ARBA00022645"/>
    </source>
</evidence>
<protein>
    <submittedName>
        <fullName evidence="16">Penicillin-binding protein A</fullName>
    </submittedName>
</protein>
<sequence>MKKLMVVYALILFIVFLFIGRLAYLQLFTDRYTLNAFNTSIKQEIIYPNRGDILDRNGKLLVSNTYSYELDVIPGKLIDSYGEYMNGFDKPKFSKMIGISTQQFDSILDKIVTAKDYKKLSPYPFLKNISRENFARMQEQLYLYPAFSIIKRPERKYMVNSAGNILGYINEANQAYIKTDSTYYQPGDLVGIAGVEKSYEKDLRGVKGVKNWIVDRTMNVVGPYKNGDYDRPVKSGKTVHLTIDYRLQELAEQMLQNKRGAIVALDPNNGEILALASAPTINPNDYLNTKLRSSLINDSIARPTYDRALQGTYPPGSTFKMVTALAGLQMGTMTEKTTYVCKHGFRYGRMHIGCHCGMYYSPQGLEHAIGKSCNNFFSEAYRDIVRKDPNDYSVGINEWASIMNSFGLGKFMGTDLPVGSKGLIPTAEFYDNRFGEGVWNPYRIIFNGMGQGDINTTPLQMANYTAIIANKGFFFTPHIVHSIDGKPLTDSTYMVKKNTLVDPKHFDIIQRGMRNVFTMGTGRSFETSLFTQAGKTGTSQNSHGQDHSLFVLFAPADKPKIAIAAIVENGSWGTTYAGPMASLMAELYVTDTIKRTPLLQRMKNGNLQGEYRRQWIDYLKRKGLYVEPVKKDSIGNKIDSLKLKKDSTKLKHEPKQITKRN</sequence>
<dbReference type="GO" id="GO:0009252">
    <property type="term" value="P:peptidoglycan biosynthetic process"/>
    <property type="evidence" value="ECO:0007669"/>
    <property type="project" value="UniProtKB-KW"/>
</dbReference>
<dbReference type="EMBL" id="UFXS01000001">
    <property type="protein sequence ID" value="STD59452.1"/>
    <property type="molecule type" value="Genomic_DNA"/>
</dbReference>
<dbReference type="InterPro" id="IPR012338">
    <property type="entry name" value="Beta-lactam/transpept-like"/>
</dbReference>
<evidence type="ECO:0000256" key="11">
    <source>
        <dbReference type="ARBA" id="ARBA00022989"/>
    </source>
</evidence>
<dbReference type="Gene3D" id="3.90.1310.10">
    <property type="entry name" value="Penicillin-binding protein 2a (Domain 2)"/>
    <property type="match status" value="1"/>
</dbReference>
<evidence type="ECO:0000256" key="7">
    <source>
        <dbReference type="ARBA" id="ARBA00022692"/>
    </source>
</evidence>
<dbReference type="InterPro" id="IPR036138">
    <property type="entry name" value="PBP_dimer_sf"/>
</dbReference>
<dbReference type="GO" id="GO:0005886">
    <property type="term" value="C:plasma membrane"/>
    <property type="evidence" value="ECO:0007669"/>
    <property type="project" value="UniProtKB-SubCell"/>
</dbReference>
<dbReference type="GO" id="GO:0071972">
    <property type="term" value="F:peptidoglycan L,D-transpeptidase activity"/>
    <property type="evidence" value="ECO:0007669"/>
    <property type="project" value="TreeGrafter"/>
</dbReference>
<dbReference type="InterPro" id="IPR001460">
    <property type="entry name" value="PCN-bd_Tpept"/>
</dbReference>
<keyword evidence="11" id="KW-1133">Transmembrane helix</keyword>
<dbReference type="GO" id="GO:0006508">
    <property type="term" value="P:proteolysis"/>
    <property type="evidence" value="ECO:0007669"/>
    <property type="project" value="UniProtKB-KW"/>
</dbReference>
<dbReference type="SUPFAM" id="SSF56519">
    <property type="entry name" value="Penicillin binding protein dimerisation domain"/>
    <property type="match status" value="1"/>
</dbReference>
<evidence type="ECO:0000259" key="14">
    <source>
        <dbReference type="Pfam" id="PF00905"/>
    </source>
</evidence>
<evidence type="ECO:0000256" key="3">
    <source>
        <dbReference type="ARBA" id="ARBA00022475"/>
    </source>
</evidence>
<dbReference type="Gene3D" id="3.30.1390.30">
    <property type="entry name" value="Penicillin-binding protein 2a, domain 3"/>
    <property type="match status" value="1"/>
</dbReference>
<dbReference type="SUPFAM" id="SSF56601">
    <property type="entry name" value="beta-lactamase/transpeptidase-like"/>
    <property type="match status" value="1"/>
</dbReference>
<accession>A0A376GJC8</accession>
<proteinExistence type="predicted"/>
<keyword evidence="10" id="KW-0573">Peptidoglycan synthesis</keyword>
<keyword evidence="4" id="KW-0997">Cell inner membrane</keyword>
<dbReference type="PANTHER" id="PTHR30627:SF2">
    <property type="entry name" value="PEPTIDOGLYCAN D,D-TRANSPEPTIDASE MRDA"/>
    <property type="match status" value="1"/>
</dbReference>
<dbReference type="GO" id="GO:0008360">
    <property type="term" value="P:regulation of cell shape"/>
    <property type="evidence" value="ECO:0007669"/>
    <property type="project" value="UniProtKB-KW"/>
</dbReference>
<comment type="subcellular location">
    <subcellularLocation>
        <location evidence="2">Cell membrane</location>
    </subcellularLocation>
    <subcellularLocation>
        <location evidence="1">Membrane</location>
        <topology evidence="1">Single-pass membrane protein</topology>
    </subcellularLocation>
</comment>
<organism evidence="16 17">
    <name type="scientific">Empedobacter falsenii</name>
    <dbReference type="NCBI Taxonomy" id="343874"/>
    <lineage>
        <taxon>Bacteria</taxon>
        <taxon>Pseudomonadati</taxon>
        <taxon>Bacteroidota</taxon>
        <taxon>Flavobacteriia</taxon>
        <taxon>Flavobacteriales</taxon>
        <taxon>Weeksellaceae</taxon>
        <taxon>Empedobacter</taxon>
    </lineage>
</organism>
<dbReference type="GO" id="GO:0008658">
    <property type="term" value="F:penicillin binding"/>
    <property type="evidence" value="ECO:0007669"/>
    <property type="project" value="InterPro"/>
</dbReference>
<keyword evidence="12" id="KW-0472">Membrane</keyword>
<evidence type="ECO:0000256" key="4">
    <source>
        <dbReference type="ARBA" id="ARBA00022519"/>
    </source>
</evidence>
<dbReference type="PANTHER" id="PTHR30627">
    <property type="entry name" value="PEPTIDOGLYCAN D,D-TRANSPEPTIDASE"/>
    <property type="match status" value="1"/>
</dbReference>
<dbReference type="GO" id="GO:0071555">
    <property type="term" value="P:cell wall organization"/>
    <property type="evidence" value="ECO:0007669"/>
    <property type="project" value="UniProtKB-KW"/>
</dbReference>
<keyword evidence="9" id="KW-0133">Cell shape</keyword>
<evidence type="ECO:0000313" key="16">
    <source>
        <dbReference type="EMBL" id="STD59452.1"/>
    </source>
</evidence>